<name>A0A822FYA0_9BILA</name>
<sequence length="32" mass="3619">ESKRTLVVDADNDNNQEDDGQWLTQGIKQVCV</sequence>
<feature type="non-terminal residue" evidence="2">
    <location>
        <position position="1"/>
    </location>
</feature>
<gene>
    <name evidence="1" type="ORF">QYT958_LOCUS47642</name>
    <name evidence="2" type="ORF">QYT958_LOCUS47762</name>
</gene>
<organism evidence="2 3">
    <name type="scientific">Rotaria socialis</name>
    <dbReference type="NCBI Taxonomy" id="392032"/>
    <lineage>
        <taxon>Eukaryota</taxon>
        <taxon>Metazoa</taxon>
        <taxon>Spiralia</taxon>
        <taxon>Gnathifera</taxon>
        <taxon>Rotifera</taxon>
        <taxon>Eurotatoria</taxon>
        <taxon>Bdelloidea</taxon>
        <taxon>Philodinida</taxon>
        <taxon>Philodinidae</taxon>
        <taxon>Rotaria</taxon>
    </lineage>
</organism>
<proteinExistence type="predicted"/>
<evidence type="ECO:0000313" key="1">
    <source>
        <dbReference type="EMBL" id="CAF5140500.1"/>
    </source>
</evidence>
<dbReference type="EMBL" id="CAJOBR010090841">
    <property type="protein sequence ID" value="CAF5140500.1"/>
    <property type="molecule type" value="Genomic_DNA"/>
</dbReference>
<evidence type="ECO:0000313" key="2">
    <source>
        <dbReference type="EMBL" id="CAF5141865.1"/>
    </source>
</evidence>
<dbReference type="AlphaFoldDB" id="A0A822FYA0"/>
<comment type="caution">
    <text evidence="2">The sequence shown here is derived from an EMBL/GenBank/DDBJ whole genome shotgun (WGS) entry which is preliminary data.</text>
</comment>
<dbReference type="Proteomes" id="UP000663848">
    <property type="component" value="Unassembled WGS sequence"/>
</dbReference>
<dbReference type="EMBL" id="CAJOBR010091725">
    <property type="protein sequence ID" value="CAF5141865.1"/>
    <property type="molecule type" value="Genomic_DNA"/>
</dbReference>
<protein>
    <submittedName>
        <fullName evidence="2">Uncharacterized protein</fullName>
    </submittedName>
</protein>
<reference evidence="2" key="1">
    <citation type="submission" date="2021-02" db="EMBL/GenBank/DDBJ databases">
        <authorList>
            <person name="Nowell W R."/>
        </authorList>
    </citation>
    <scope>NUCLEOTIDE SEQUENCE</scope>
</reference>
<evidence type="ECO:0000313" key="3">
    <source>
        <dbReference type="Proteomes" id="UP000663848"/>
    </source>
</evidence>
<accession>A0A822FYA0</accession>